<dbReference type="InterPro" id="IPR005823">
    <property type="entry name" value="Ribosomal_uL13_bac-type"/>
</dbReference>
<organism evidence="7 8">
    <name type="scientific">Buchnera aphidicola</name>
    <name type="common">Sarucallis kahawaluokalani</name>
    <dbReference type="NCBI Taxonomy" id="1241878"/>
    <lineage>
        <taxon>Bacteria</taxon>
        <taxon>Pseudomonadati</taxon>
        <taxon>Pseudomonadota</taxon>
        <taxon>Gammaproteobacteria</taxon>
        <taxon>Enterobacterales</taxon>
        <taxon>Erwiniaceae</taxon>
        <taxon>Buchnera</taxon>
    </lineage>
</organism>
<protein>
    <recommendedName>
        <fullName evidence="5 6">Large ribosomal subunit protein uL13</fullName>
    </recommendedName>
</protein>
<dbReference type="FunFam" id="3.90.1180.10:FF:000001">
    <property type="entry name" value="50S ribosomal protein L13"/>
    <property type="match status" value="1"/>
</dbReference>
<evidence type="ECO:0000256" key="6">
    <source>
        <dbReference type="HAMAP-Rule" id="MF_01366"/>
    </source>
</evidence>
<proteinExistence type="inferred from homology"/>
<evidence type="ECO:0000313" key="7">
    <source>
        <dbReference type="EMBL" id="QCI26054.1"/>
    </source>
</evidence>
<comment type="function">
    <text evidence="6">This protein is one of the early assembly proteins of the 50S ribosomal subunit, although it is not seen to bind rRNA by itself. It is important during the early stages of 50S assembly.</text>
</comment>
<accession>A0A4D6YJ94</accession>
<dbReference type="PANTHER" id="PTHR11545">
    <property type="entry name" value="RIBOSOMAL PROTEIN L13"/>
    <property type="match status" value="1"/>
</dbReference>
<dbReference type="PANTHER" id="PTHR11545:SF2">
    <property type="entry name" value="LARGE RIBOSOMAL SUBUNIT PROTEIN UL13M"/>
    <property type="match status" value="1"/>
</dbReference>
<gene>
    <name evidence="6" type="primary">rplM</name>
    <name evidence="7" type="ORF">D9V78_01340</name>
</gene>
<dbReference type="Gene3D" id="3.90.1180.10">
    <property type="entry name" value="Ribosomal protein L13"/>
    <property type="match status" value="1"/>
</dbReference>
<dbReference type="InterPro" id="IPR005822">
    <property type="entry name" value="Ribosomal_uL13"/>
</dbReference>
<evidence type="ECO:0000256" key="4">
    <source>
        <dbReference type="ARBA" id="ARBA00023274"/>
    </source>
</evidence>
<dbReference type="RefSeq" id="WP_158350678.1">
    <property type="nucleotide sequence ID" value="NZ_CP032999.1"/>
</dbReference>
<comment type="similarity">
    <text evidence="1 6">Belongs to the universal ribosomal protein uL13 family.</text>
</comment>
<dbReference type="Proteomes" id="UP000298685">
    <property type="component" value="Chromosome"/>
</dbReference>
<reference evidence="7 8" key="1">
    <citation type="submission" date="2018-10" db="EMBL/GenBank/DDBJ databases">
        <title>Comparative functional genomics of the obligate endosymbiont Buchnera aphidicola.</title>
        <authorList>
            <person name="Chong R.A."/>
        </authorList>
    </citation>
    <scope>NUCLEOTIDE SEQUENCE [LARGE SCALE GENOMIC DNA]</scope>
    <source>
        <strain evidence="7 8">Ska</strain>
    </source>
</reference>
<dbReference type="NCBIfam" id="TIGR01066">
    <property type="entry name" value="rplM_bact"/>
    <property type="match status" value="1"/>
</dbReference>
<evidence type="ECO:0000256" key="1">
    <source>
        <dbReference type="ARBA" id="ARBA00006227"/>
    </source>
</evidence>
<dbReference type="InterPro" id="IPR036899">
    <property type="entry name" value="Ribosomal_uL13_sf"/>
</dbReference>
<dbReference type="SUPFAM" id="SSF52161">
    <property type="entry name" value="Ribosomal protein L13"/>
    <property type="match status" value="1"/>
</dbReference>
<keyword evidence="3 6" id="KW-0689">Ribosomal protein</keyword>
<dbReference type="OrthoDB" id="9801330at2"/>
<dbReference type="CDD" id="cd00392">
    <property type="entry name" value="Ribosomal_L13"/>
    <property type="match status" value="1"/>
</dbReference>
<dbReference type="PIRSF" id="PIRSF002181">
    <property type="entry name" value="Ribosomal_L13"/>
    <property type="match status" value="1"/>
</dbReference>
<dbReference type="GO" id="GO:0006412">
    <property type="term" value="P:translation"/>
    <property type="evidence" value="ECO:0007669"/>
    <property type="project" value="UniProtKB-UniRule"/>
</dbReference>
<dbReference type="GO" id="GO:0017148">
    <property type="term" value="P:negative regulation of translation"/>
    <property type="evidence" value="ECO:0007669"/>
    <property type="project" value="TreeGrafter"/>
</dbReference>
<dbReference type="GO" id="GO:0003729">
    <property type="term" value="F:mRNA binding"/>
    <property type="evidence" value="ECO:0007669"/>
    <property type="project" value="TreeGrafter"/>
</dbReference>
<dbReference type="GO" id="GO:0022625">
    <property type="term" value="C:cytosolic large ribosomal subunit"/>
    <property type="evidence" value="ECO:0007669"/>
    <property type="project" value="TreeGrafter"/>
</dbReference>
<keyword evidence="4 6" id="KW-0687">Ribonucleoprotein</keyword>
<dbReference type="EMBL" id="CP032999">
    <property type="protein sequence ID" value="QCI26054.1"/>
    <property type="molecule type" value="Genomic_DNA"/>
</dbReference>
<name>A0A4D6YJ94_9GAMM</name>
<comment type="subunit">
    <text evidence="2 6">Part of the 50S ribosomal subunit.</text>
</comment>
<dbReference type="GO" id="GO:0003735">
    <property type="term" value="F:structural constituent of ribosome"/>
    <property type="evidence" value="ECO:0007669"/>
    <property type="project" value="InterPro"/>
</dbReference>
<dbReference type="Pfam" id="PF00572">
    <property type="entry name" value="Ribosomal_L13"/>
    <property type="match status" value="1"/>
</dbReference>
<evidence type="ECO:0000256" key="2">
    <source>
        <dbReference type="ARBA" id="ARBA00011838"/>
    </source>
</evidence>
<evidence type="ECO:0000256" key="3">
    <source>
        <dbReference type="ARBA" id="ARBA00022980"/>
    </source>
</evidence>
<sequence>MKSPIVNANFVKKNWYYVDAKNQILGRFASKIAHYLRGKHKIEYTPHIDIGDFIIVLNAKDVIVTGNKKIQKIYYRHTGYIGGIKKFSFQDMLLKNPTKVIKIAVKGMLPKGILGNSMLKKLKIYAHNTHNHSAQQPKFLNL</sequence>
<evidence type="ECO:0000313" key="8">
    <source>
        <dbReference type="Proteomes" id="UP000298685"/>
    </source>
</evidence>
<evidence type="ECO:0000256" key="5">
    <source>
        <dbReference type="ARBA" id="ARBA00035201"/>
    </source>
</evidence>
<dbReference type="AlphaFoldDB" id="A0A4D6YJ94"/>
<dbReference type="HAMAP" id="MF_01366">
    <property type="entry name" value="Ribosomal_uL13"/>
    <property type="match status" value="1"/>
</dbReference>